<dbReference type="EMBL" id="JBICBT010000742">
    <property type="protein sequence ID" value="KAL3102990.1"/>
    <property type="molecule type" value="Genomic_DNA"/>
</dbReference>
<dbReference type="InterPro" id="IPR000580">
    <property type="entry name" value="TSC22/Bun"/>
</dbReference>
<dbReference type="AlphaFoldDB" id="A0ABD2KJ88"/>
<dbReference type="Gene3D" id="2.20.25.240">
    <property type="match status" value="1"/>
</dbReference>
<comment type="caution">
    <text evidence="3">The sequence shown here is derived from an EMBL/GenBank/DDBJ whole genome shotgun (WGS) entry which is preliminary data.</text>
</comment>
<dbReference type="PANTHER" id="PTHR12348">
    <property type="entry name" value="TSC22"/>
    <property type="match status" value="1"/>
</dbReference>
<sequence>MSASCDVKFWRCEFSNARDVRCKGRLHTDLNGNVLRVVGEHVCPSSAARVESQRIITAIKRRAVDTMESTDEILAHALQNVSPSVLAAVPSKNAANKLIKRARNDNKGTLENFKHSESIDSAHSVGLTLTIRADGRDYGEPCHQQQTMRQNAQFPAVVLQTNQQQNASTSAVAPQQHVGRFEQRVPKSNFSASSAISNFDISPSHSVLPISLDSDYLTQRNSVLDSSSSAIGSSSIAYPSPIDNKIEQALDLVKTQLTLAVRKEMKLLRSTIVELEDKVSLLEGENQILRQYAPSEIESNLPSLVQQMRDRQQRVANAHKYSNQQQSRIASSSSSELLPQNASSVGAQSVAAAPSQNSSAARNIWNGHSKTSEMKLDFGRNGL</sequence>
<evidence type="ECO:0000313" key="4">
    <source>
        <dbReference type="Proteomes" id="UP001620626"/>
    </source>
</evidence>
<reference evidence="3 4" key="1">
    <citation type="submission" date="2024-10" db="EMBL/GenBank/DDBJ databases">
        <authorList>
            <person name="Kim D."/>
        </authorList>
    </citation>
    <scope>NUCLEOTIDE SEQUENCE [LARGE SCALE GENOMIC DNA]</scope>
    <source>
        <strain evidence="3">BH-2024</strain>
    </source>
</reference>
<evidence type="ECO:0000313" key="3">
    <source>
        <dbReference type="EMBL" id="KAL3102990.1"/>
    </source>
</evidence>
<keyword evidence="4" id="KW-1185">Reference proteome</keyword>
<evidence type="ECO:0000256" key="1">
    <source>
        <dbReference type="SAM" id="Coils"/>
    </source>
</evidence>
<evidence type="ECO:0000256" key="2">
    <source>
        <dbReference type="SAM" id="MobiDB-lite"/>
    </source>
</evidence>
<gene>
    <name evidence="3" type="ORF">niasHT_026438</name>
</gene>
<feature type="compositionally biased region" description="Low complexity" evidence="2">
    <location>
        <begin position="322"/>
        <end position="356"/>
    </location>
</feature>
<dbReference type="Gene3D" id="1.20.5.490">
    <property type="entry name" value="Single helix bin"/>
    <property type="match status" value="1"/>
</dbReference>
<feature type="region of interest" description="Disordered" evidence="2">
    <location>
        <begin position="313"/>
        <end position="368"/>
    </location>
</feature>
<organism evidence="3 4">
    <name type="scientific">Heterodera trifolii</name>
    <dbReference type="NCBI Taxonomy" id="157864"/>
    <lineage>
        <taxon>Eukaryota</taxon>
        <taxon>Metazoa</taxon>
        <taxon>Ecdysozoa</taxon>
        <taxon>Nematoda</taxon>
        <taxon>Chromadorea</taxon>
        <taxon>Rhabditida</taxon>
        <taxon>Tylenchina</taxon>
        <taxon>Tylenchomorpha</taxon>
        <taxon>Tylenchoidea</taxon>
        <taxon>Heteroderidae</taxon>
        <taxon>Heteroderinae</taxon>
        <taxon>Heterodera</taxon>
    </lineage>
</organism>
<dbReference type="Pfam" id="PF01166">
    <property type="entry name" value="TSC22"/>
    <property type="match status" value="1"/>
</dbReference>
<name>A0ABD2KJ88_9BILA</name>
<dbReference type="Proteomes" id="UP001620626">
    <property type="component" value="Unassembled WGS sequence"/>
</dbReference>
<feature type="coiled-coil region" evidence="1">
    <location>
        <begin position="265"/>
        <end position="292"/>
    </location>
</feature>
<dbReference type="PANTHER" id="PTHR12348:SF26">
    <property type="entry name" value="PROTEIN TSCT-1"/>
    <property type="match status" value="1"/>
</dbReference>
<keyword evidence="1" id="KW-0175">Coiled coil</keyword>
<feature type="compositionally biased region" description="Polar residues" evidence="2">
    <location>
        <begin position="357"/>
        <end position="368"/>
    </location>
</feature>
<proteinExistence type="predicted"/>
<protein>
    <submittedName>
        <fullName evidence="3">Uncharacterized protein</fullName>
    </submittedName>
</protein>
<dbReference type="SUPFAM" id="SSF58026">
    <property type="entry name" value="Delta-sleep-inducing peptide immunoreactive peptide"/>
    <property type="match status" value="1"/>
</dbReference>
<dbReference type="CDD" id="cd21936">
    <property type="entry name" value="ZIP_TSC22D"/>
    <property type="match status" value="1"/>
</dbReference>
<accession>A0ABD2KJ88</accession>